<keyword evidence="1" id="KW-0812">Transmembrane</keyword>
<gene>
    <name evidence="2" type="ORF">ACFQHK_04740</name>
</gene>
<feature type="transmembrane region" description="Helical" evidence="1">
    <location>
        <begin position="146"/>
        <end position="163"/>
    </location>
</feature>
<accession>A0ABD5U6M5</accession>
<comment type="caution">
    <text evidence="2">The sequence shown here is derived from an EMBL/GenBank/DDBJ whole genome shotgun (WGS) entry which is preliminary data.</text>
</comment>
<feature type="transmembrane region" description="Helical" evidence="1">
    <location>
        <begin position="244"/>
        <end position="264"/>
    </location>
</feature>
<dbReference type="EMBL" id="JBHSXM010000001">
    <property type="protein sequence ID" value="MFC6835813.1"/>
    <property type="molecule type" value="Genomic_DNA"/>
</dbReference>
<evidence type="ECO:0000313" key="3">
    <source>
        <dbReference type="Proteomes" id="UP001596406"/>
    </source>
</evidence>
<dbReference type="AlphaFoldDB" id="A0ABD5U6M5"/>
<dbReference type="Proteomes" id="UP001596406">
    <property type="component" value="Unassembled WGS sequence"/>
</dbReference>
<evidence type="ECO:0000313" key="2">
    <source>
        <dbReference type="EMBL" id="MFC6835813.1"/>
    </source>
</evidence>
<feature type="transmembrane region" description="Helical" evidence="1">
    <location>
        <begin position="199"/>
        <end position="232"/>
    </location>
</feature>
<reference evidence="2 3" key="1">
    <citation type="journal article" date="2019" name="Int. J. Syst. Evol. Microbiol.">
        <title>The Global Catalogue of Microorganisms (GCM) 10K type strain sequencing project: providing services to taxonomists for standard genome sequencing and annotation.</title>
        <authorList>
            <consortium name="The Broad Institute Genomics Platform"/>
            <consortium name="The Broad Institute Genome Sequencing Center for Infectious Disease"/>
            <person name="Wu L."/>
            <person name="Ma J."/>
        </authorList>
    </citation>
    <scope>NUCLEOTIDE SEQUENCE [LARGE SCALE GENOMIC DNA]</scope>
    <source>
        <strain evidence="2 3">PSRA2</strain>
    </source>
</reference>
<sequence>MSIREAVGGRGSLADLPVVALVTYVVALLAWLALVYRWLPMPGGEMDAPMRMSSAGAPEAMALSNGLSGVVLYLLMWGVMMVAMMYPSSVPLFGLYYRTLEGTSRTGKAARVGAFMLTYALVWTVAGVVPLVVNAVVPIATLADEYTGFLLGGTLVLLSAYQLSPYKYRCLRYCRSPLGFLMSHHRPGVRGAVRTSWEFSTFCVGCCWALFAFMVVVGSMNLLWMALITVVLSLERVVAWGERLARGVGVAAGVAGVVVIAATLV</sequence>
<organism evidence="2 3">
    <name type="scientific">Halomarina ordinaria</name>
    <dbReference type="NCBI Taxonomy" id="3033939"/>
    <lineage>
        <taxon>Archaea</taxon>
        <taxon>Methanobacteriati</taxon>
        <taxon>Methanobacteriota</taxon>
        <taxon>Stenosarchaea group</taxon>
        <taxon>Halobacteria</taxon>
        <taxon>Halobacteriales</taxon>
        <taxon>Natronomonadaceae</taxon>
        <taxon>Halomarina</taxon>
    </lineage>
</organism>
<feature type="transmembrane region" description="Helical" evidence="1">
    <location>
        <begin position="12"/>
        <end position="36"/>
    </location>
</feature>
<name>A0ABD5U6M5_9EURY</name>
<dbReference type="RefSeq" id="WP_304447508.1">
    <property type="nucleotide sequence ID" value="NZ_JARRAH010000001.1"/>
</dbReference>
<feature type="transmembrane region" description="Helical" evidence="1">
    <location>
        <begin position="70"/>
        <end position="96"/>
    </location>
</feature>
<feature type="transmembrane region" description="Helical" evidence="1">
    <location>
        <begin position="117"/>
        <end position="140"/>
    </location>
</feature>
<keyword evidence="1" id="KW-1133">Transmembrane helix</keyword>
<dbReference type="InterPro" id="IPR018688">
    <property type="entry name" value="PpoB2-like"/>
</dbReference>
<keyword evidence="1" id="KW-0472">Membrane</keyword>
<protein>
    <submittedName>
        <fullName evidence="2">DUF2182 domain-containing protein</fullName>
    </submittedName>
</protein>
<dbReference type="Pfam" id="PF09948">
    <property type="entry name" value="PpoB2"/>
    <property type="match status" value="1"/>
</dbReference>
<keyword evidence="3" id="KW-1185">Reference proteome</keyword>
<proteinExistence type="predicted"/>
<evidence type="ECO:0000256" key="1">
    <source>
        <dbReference type="SAM" id="Phobius"/>
    </source>
</evidence>